<reference evidence="1" key="2">
    <citation type="submission" date="2015-02" db="UniProtKB">
        <authorList>
            <consortium name="EnsemblMetazoa"/>
        </authorList>
    </citation>
    <scope>IDENTIFICATION</scope>
</reference>
<dbReference type="EMBL" id="JH431379">
    <property type="status" value="NOT_ANNOTATED_CDS"/>
    <property type="molecule type" value="Genomic_DNA"/>
</dbReference>
<dbReference type="OMA" id="FSMFHMT"/>
<dbReference type="HOGENOM" id="CLU_010194_1_0_1"/>
<dbReference type="Proteomes" id="UP000014500">
    <property type="component" value="Unassembled WGS sequence"/>
</dbReference>
<dbReference type="PRINTS" id="PR00080">
    <property type="entry name" value="SDRFAMILY"/>
</dbReference>
<dbReference type="InterPro" id="IPR036291">
    <property type="entry name" value="NAD(P)-bd_dom_sf"/>
</dbReference>
<dbReference type="PANTHER" id="PTHR43975">
    <property type="entry name" value="ZGC:101858"/>
    <property type="match status" value="1"/>
</dbReference>
<accession>T1IRS0</accession>
<dbReference type="PANTHER" id="PTHR43975:SF2">
    <property type="entry name" value="EG:BACR7A4.14 PROTEIN-RELATED"/>
    <property type="match status" value="1"/>
</dbReference>
<reference evidence="2" key="1">
    <citation type="submission" date="2011-05" db="EMBL/GenBank/DDBJ databases">
        <authorList>
            <person name="Richards S.R."/>
            <person name="Qu J."/>
            <person name="Jiang H."/>
            <person name="Jhangiani S.N."/>
            <person name="Agravi P."/>
            <person name="Goodspeed R."/>
            <person name="Gross S."/>
            <person name="Mandapat C."/>
            <person name="Jackson L."/>
            <person name="Mathew T."/>
            <person name="Pu L."/>
            <person name="Thornton R."/>
            <person name="Saada N."/>
            <person name="Wilczek-Boney K.B."/>
            <person name="Lee S."/>
            <person name="Kovar C."/>
            <person name="Wu Y."/>
            <person name="Scherer S.E."/>
            <person name="Worley K.C."/>
            <person name="Muzny D.M."/>
            <person name="Gibbs R."/>
        </authorList>
    </citation>
    <scope>NUCLEOTIDE SEQUENCE</scope>
    <source>
        <strain evidence="2">Brora</strain>
    </source>
</reference>
<dbReference type="InterPro" id="IPR002347">
    <property type="entry name" value="SDR_fam"/>
</dbReference>
<dbReference type="eggNOG" id="KOG0725">
    <property type="taxonomic scope" value="Eukaryota"/>
</dbReference>
<evidence type="ECO:0000313" key="1">
    <source>
        <dbReference type="EnsemblMetazoa" id="SMAR003769-PA"/>
    </source>
</evidence>
<sequence length="259" mass="27645">MSEWIDKVVIITGAGSGIGAGIAIGFAQNGCNLALVGRNEKNLMETAEKCRNLGLPKDKILCIIADLFIDDDVKSIVTKTINKFGKIHVLVNNAGIPAIGGLPSIKIKVFDDIMHVNVRSAVLLSQEAVPYLIETKGNIVNISSAAAAQGYPKLVTYAMSKAALDHFTRCSAIDLAPKGVRINSIRPGLVDTPIFSLVGMDNEYKNKIMDTNKSKHPMGRLCTIKDISQTVCFLASDNSSFTTGQIIGIDGSDPGSLIQ</sequence>
<evidence type="ECO:0000313" key="2">
    <source>
        <dbReference type="Proteomes" id="UP000014500"/>
    </source>
</evidence>
<keyword evidence="2" id="KW-1185">Reference proteome</keyword>
<protein>
    <submittedName>
        <fullName evidence="1">Uncharacterized protein</fullName>
    </submittedName>
</protein>
<dbReference type="SUPFAM" id="SSF51735">
    <property type="entry name" value="NAD(P)-binding Rossmann-fold domains"/>
    <property type="match status" value="1"/>
</dbReference>
<dbReference type="PRINTS" id="PR00081">
    <property type="entry name" value="GDHRDH"/>
</dbReference>
<name>T1IRS0_STRMM</name>
<dbReference type="EnsemblMetazoa" id="SMAR003769-RA">
    <property type="protein sequence ID" value="SMAR003769-PA"/>
    <property type="gene ID" value="SMAR003769"/>
</dbReference>
<proteinExistence type="predicted"/>
<dbReference type="PhylomeDB" id="T1IRS0"/>
<dbReference type="STRING" id="126957.T1IRS0"/>
<organism evidence="1 2">
    <name type="scientific">Strigamia maritima</name>
    <name type="common">European centipede</name>
    <name type="synonym">Geophilus maritimus</name>
    <dbReference type="NCBI Taxonomy" id="126957"/>
    <lineage>
        <taxon>Eukaryota</taxon>
        <taxon>Metazoa</taxon>
        <taxon>Ecdysozoa</taxon>
        <taxon>Arthropoda</taxon>
        <taxon>Myriapoda</taxon>
        <taxon>Chilopoda</taxon>
        <taxon>Pleurostigmophora</taxon>
        <taxon>Geophilomorpha</taxon>
        <taxon>Linotaeniidae</taxon>
        <taxon>Strigamia</taxon>
    </lineage>
</organism>
<dbReference type="FunFam" id="3.40.50.720:FF:000084">
    <property type="entry name" value="Short-chain dehydrogenase reductase"/>
    <property type="match status" value="1"/>
</dbReference>
<dbReference type="Pfam" id="PF13561">
    <property type="entry name" value="adh_short_C2"/>
    <property type="match status" value="1"/>
</dbReference>
<dbReference type="AlphaFoldDB" id="T1IRS0"/>
<dbReference type="Gene3D" id="3.40.50.720">
    <property type="entry name" value="NAD(P)-binding Rossmann-like Domain"/>
    <property type="match status" value="1"/>
</dbReference>